<evidence type="ECO:0008006" key="4">
    <source>
        <dbReference type="Google" id="ProtNLM"/>
    </source>
</evidence>
<accession>A0A7J5AB70</accession>
<reference evidence="2 3" key="1">
    <citation type="submission" date="2019-09" db="EMBL/GenBank/DDBJ databases">
        <authorList>
            <person name="Cao W.R."/>
        </authorList>
    </citation>
    <scope>NUCLEOTIDE SEQUENCE [LARGE SCALE GENOMIC DNA]</scope>
    <source>
        <strain evidence="3">a4</strain>
    </source>
</reference>
<protein>
    <recommendedName>
        <fullName evidence="4">DUF4149 domain-containing protein</fullName>
    </recommendedName>
</protein>
<sequence>MTNLKKITTIQIACIFIWIGFIASISFMEAWLKFKAEGVTAEIGLSIGRLVFKALNTVEISLAFIILISILISKNFNLLRKLLPPYFILLIQSIYLLPVLDSRAIQIIQGISVDKNYDHLVYVLLELLKIITLILIGIQITYNNEYKS</sequence>
<keyword evidence="1" id="KW-1133">Transmembrane helix</keyword>
<proteinExistence type="predicted"/>
<gene>
    <name evidence="2" type="ORF">F7018_14175</name>
</gene>
<evidence type="ECO:0000256" key="1">
    <source>
        <dbReference type="SAM" id="Phobius"/>
    </source>
</evidence>
<feature type="transmembrane region" description="Helical" evidence="1">
    <location>
        <begin position="12"/>
        <end position="32"/>
    </location>
</feature>
<feature type="transmembrane region" description="Helical" evidence="1">
    <location>
        <begin position="52"/>
        <end position="71"/>
    </location>
</feature>
<feature type="transmembrane region" description="Helical" evidence="1">
    <location>
        <begin position="83"/>
        <end position="100"/>
    </location>
</feature>
<name>A0A7J5AB70_9FLAO</name>
<dbReference type="EMBL" id="WAAU01000028">
    <property type="protein sequence ID" value="KAB1154668.1"/>
    <property type="molecule type" value="Genomic_DNA"/>
</dbReference>
<keyword evidence="1" id="KW-0472">Membrane</keyword>
<dbReference type="AlphaFoldDB" id="A0A7J5AB70"/>
<organism evidence="2 3">
    <name type="scientific">Tenacibaculum aiptasiae</name>
    <dbReference type="NCBI Taxonomy" id="426481"/>
    <lineage>
        <taxon>Bacteria</taxon>
        <taxon>Pseudomonadati</taxon>
        <taxon>Bacteroidota</taxon>
        <taxon>Flavobacteriia</taxon>
        <taxon>Flavobacteriales</taxon>
        <taxon>Flavobacteriaceae</taxon>
        <taxon>Tenacibaculum</taxon>
    </lineage>
</organism>
<dbReference type="RefSeq" id="WP_150900750.1">
    <property type="nucleotide sequence ID" value="NZ_WAAU01000028.1"/>
</dbReference>
<evidence type="ECO:0000313" key="3">
    <source>
        <dbReference type="Proteomes" id="UP000467305"/>
    </source>
</evidence>
<keyword evidence="1" id="KW-0812">Transmembrane</keyword>
<feature type="transmembrane region" description="Helical" evidence="1">
    <location>
        <begin position="120"/>
        <end position="142"/>
    </location>
</feature>
<evidence type="ECO:0000313" key="2">
    <source>
        <dbReference type="EMBL" id="KAB1154668.1"/>
    </source>
</evidence>
<dbReference type="OrthoDB" id="1098954at2"/>
<keyword evidence="3" id="KW-1185">Reference proteome</keyword>
<comment type="caution">
    <text evidence="2">The sequence shown here is derived from an EMBL/GenBank/DDBJ whole genome shotgun (WGS) entry which is preliminary data.</text>
</comment>
<dbReference type="Proteomes" id="UP000467305">
    <property type="component" value="Unassembled WGS sequence"/>
</dbReference>